<feature type="transmembrane region" description="Helical" evidence="6">
    <location>
        <begin position="236"/>
        <end position="261"/>
    </location>
</feature>
<accession>A0ABT4VNJ3</accession>
<comment type="similarity">
    <text evidence="6">Belongs to the TVP38/TMEM64 family.</text>
</comment>
<comment type="caution">
    <text evidence="9">The sequence shown here is derived from an EMBL/GenBank/DDBJ whole genome shotgun (WGS) entry which is preliminary data.</text>
</comment>
<feature type="transmembrane region" description="Helical" evidence="6">
    <location>
        <begin position="166"/>
        <end position="190"/>
    </location>
</feature>
<dbReference type="InterPro" id="IPR015414">
    <property type="entry name" value="TMEM64"/>
</dbReference>
<evidence type="ECO:0000256" key="6">
    <source>
        <dbReference type="RuleBase" id="RU366058"/>
    </source>
</evidence>
<dbReference type="EMBL" id="JAPJZH010000007">
    <property type="protein sequence ID" value="MDA4846254.1"/>
    <property type="molecule type" value="Genomic_DNA"/>
</dbReference>
<evidence type="ECO:0000256" key="3">
    <source>
        <dbReference type="ARBA" id="ARBA00022692"/>
    </source>
</evidence>
<reference evidence="9" key="1">
    <citation type="submission" date="2022-11" db="EMBL/GenBank/DDBJ databases">
        <title>Hoeflea poritis sp. nov., isolated from scleractinian coral Porites lutea.</title>
        <authorList>
            <person name="Zhang G."/>
            <person name="Wei Q."/>
            <person name="Cai L."/>
        </authorList>
    </citation>
    <scope>NUCLEOTIDE SEQUENCE</scope>
    <source>
        <strain evidence="9">E7-10</strain>
    </source>
</reference>
<feature type="transmembrane region" description="Helical" evidence="6">
    <location>
        <begin position="82"/>
        <end position="101"/>
    </location>
</feature>
<evidence type="ECO:0000256" key="4">
    <source>
        <dbReference type="ARBA" id="ARBA00022989"/>
    </source>
</evidence>
<keyword evidence="4 6" id="KW-1133">Transmembrane helix</keyword>
<organism evidence="9 10">
    <name type="scientific">Hoeflea poritis</name>
    <dbReference type="NCBI Taxonomy" id="2993659"/>
    <lineage>
        <taxon>Bacteria</taxon>
        <taxon>Pseudomonadati</taxon>
        <taxon>Pseudomonadota</taxon>
        <taxon>Alphaproteobacteria</taxon>
        <taxon>Hyphomicrobiales</taxon>
        <taxon>Rhizobiaceae</taxon>
        <taxon>Hoeflea</taxon>
    </lineage>
</organism>
<dbReference type="InterPro" id="IPR032816">
    <property type="entry name" value="VTT_dom"/>
</dbReference>
<evidence type="ECO:0000313" key="10">
    <source>
        <dbReference type="Proteomes" id="UP001148313"/>
    </source>
</evidence>
<feature type="region of interest" description="Disordered" evidence="7">
    <location>
        <begin position="1"/>
        <end position="31"/>
    </location>
</feature>
<sequence length="270" mass="28755">MTSDSKPVDRETAQELDRQSAMGEKDAGGKAGAGAKLKRFAPIVVIACGLVVGYLFGLHEYLTLESLIEHRDTLKAHVMENIVMASAVYFAIYVLAVAFSFPAASLLTILGGFVFGWFLAGTLTAFAATIGASIIFLAARTALGDFLEKMAGPSVAKLAHSFEENAFGFLLVLRLAPVFPFFVINIAPALFNVPLRIYVAATFLGILPGTYAYTYLGQGLDSVIESAKAAGRDVSLTDLVTAELTIAFAALAVVAAIPFIIKKFRAGREF</sequence>
<evidence type="ECO:0000256" key="5">
    <source>
        <dbReference type="ARBA" id="ARBA00023136"/>
    </source>
</evidence>
<evidence type="ECO:0000256" key="2">
    <source>
        <dbReference type="ARBA" id="ARBA00022475"/>
    </source>
</evidence>
<dbReference type="RefSeq" id="WP_271089988.1">
    <property type="nucleotide sequence ID" value="NZ_JAPJZH010000007.1"/>
</dbReference>
<keyword evidence="10" id="KW-1185">Reference proteome</keyword>
<feature type="transmembrane region" description="Helical" evidence="6">
    <location>
        <begin position="40"/>
        <end position="62"/>
    </location>
</feature>
<evidence type="ECO:0000256" key="7">
    <source>
        <dbReference type="SAM" id="MobiDB-lite"/>
    </source>
</evidence>
<feature type="transmembrane region" description="Helical" evidence="6">
    <location>
        <begin position="113"/>
        <end position="139"/>
    </location>
</feature>
<dbReference type="PANTHER" id="PTHR12677:SF59">
    <property type="entry name" value="GOLGI APPARATUS MEMBRANE PROTEIN TVP38-RELATED"/>
    <property type="match status" value="1"/>
</dbReference>
<gene>
    <name evidence="9" type="ORF">OOZ53_12890</name>
</gene>
<evidence type="ECO:0000313" key="9">
    <source>
        <dbReference type="EMBL" id="MDA4846254.1"/>
    </source>
</evidence>
<feature type="transmembrane region" description="Helical" evidence="6">
    <location>
        <begin position="197"/>
        <end position="216"/>
    </location>
</feature>
<comment type="subcellular location">
    <subcellularLocation>
        <location evidence="1 6">Cell membrane</location>
        <topology evidence="1 6">Multi-pass membrane protein</topology>
    </subcellularLocation>
</comment>
<dbReference type="Proteomes" id="UP001148313">
    <property type="component" value="Unassembled WGS sequence"/>
</dbReference>
<keyword evidence="3 6" id="KW-0812">Transmembrane</keyword>
<protein>
    <recommendedName>
        <fullName evidence="6">TVP38/TMEM64 family membrane protein</fullName>
    </recommendedName>
</protein>
<keyword evidence="5 6" id="KW-0472">Membrane</keyword>
<dbReference type="Pfam" id="PF09335">
    <property type="entry name" value="VTT_dom"/>
    <property type="match status" value="1"/>
</dbReference>
<feature type="compositionally biased region" description="Basic and acidic residues" evidence="7">
    <location>
        <begin position="1"/>
        <end position="28"/>
    </location>
</feature>
<keyword evidence="2 6" id="KW-1003">Cell membrane</keyword>
<proteinExistence type="inferred from homology"/>
<dbReference type="PANTHER" id="PTHR12677">
    <property type="entry name" value="GOLGI APPARATUS MEMBRANE PROTEIN TVP38-RELATED"/>
    <property type="match status" value="1"/>
</dbReference>
<name>A0ABT4VNJ3_9HYPH</name>
<feature type="domain" description="VTT" evidence="8">
    <location>
        <begin position="104"/>
        <end position="218"/>
    </location>
</feature>
<evidence type="ECO:0000256" key="1">
    <source>
        <dbReference type="ARBA" id="ARBA00004651"/>
    </source>
</evidence>
<evidence type="ECO:0000259" key="8">
    <source>
        <dbReference type="Pfam" id="PF09335"/>
    </source>
</evidence>